<evidence type="ECO:0000256" key="1">
    <source>
        <dbReference type="ARBA" id="ARBA00004609"/>
    </source>
</evidence>
<accession>A0A0C4E0A8</accession>
<evidence type="ECO:0000313" key="11">
    <source>
        <dbReference type="EMBL" id="KLU86767.1"/>
    </source>
</evidence>
<dbReference type="EC" id="2.4.1.-" evidence="9"/>
<dbReference type="GO" id="GO:0042124">
    <property type="term" value="F:1,3-beta-glucanosyltransferase activity"/>
    <property type="evidence" value="ECO:0007669"/>
    <property type="project" value="TreeGrafter"/>
</dbReference>
<reference evidence="12" key="5">
    <citation type="submission" date="2015-06" db="UniProtKB">
        <authorList>
            <consortium name="EnsemblFungi"/>
        </authorList>
    </citation>
    <scope>IDENTIFICATION</scope>
    <source>
        <strain evidence="12">ATCC 64411</strain>
    </source>
</reference>
<dbReference type="InterPro" id="IPR017853">
    <property type="entry name" value="GH"/>
</dbReference>
<dbReference type="OMA" id="MRAYIKA"/>
<keyword evidence="3 9" id="KW-0336">GPI-anchor</keyword>
<dbReference type="PANTHER" id="PTHR31468:SF5">
    <property type="entry name" value="1,3-BETA-GLUCANOSYLTRANSFERASE GAS5"/>
    <property type="match status" value="1"/>
</dbReference>
<dbReference type="InterPro" id="IPR004886">
    <property type="entry name" value="Glucanosyltransferase"/>
</dbReference>
<evidence type="ECO:0000256" key="9">
    <source>
        <dbReference type="RuleBase" id="RU361209"/>
    </source>
</evidence>
<evidence type="ECO:0000256" key="4">
    <source>
        <dbReference type="ARBA" id="ARBA00022679"/>
    </source>
</evidence>
<name>A0A0C4E0A8_MAGP6</name>
<feature type="region of interest" description="Disordered" evidence="10">
    <location>
        <begin position="367"/>
        <end position="419"/>
    </location>
</feature>
<comment type="function">
    <text evidence="9">Splits internally a 1,3-beta-glucan molecule and transfers the newly generated reducing end (the donor) to the non-reducing end of another 1,3-beta-glucan molecule (the acceptor) forming a 1,3-beta linkage, resulting in the elongation of 1,3-beta-glucan chains in the cell wall.</text>
</comment>
<sequence length="444" mass="48166">MKSAVLASLIGAASLASASPAVEKRQNTKVPHIVVRGNAFFAGNDRFFIRGIDYQPGGSSENKDPLADTKVCLRDLEEFKKLGVNTVRVYSTDNSKDHKACMDAYAAAGIYLLLDINNPNYSINRNNPDPSYNADYLQSVFAYIDEFARYDNTMAFFSANEVVHGTANTSLAARHVKATTRDIKSYMAKRGLRQVPVGYSAADVSENRLQQAEYFNCGTDDARSDFFAFNDYSWCSSDFKTSGWDKKVETFKDYGIPIFLSEYGCNENKRDFGEVKALMSPEMTHVYSGGLMYEYTYEANKFGIVKINGDKVEELDEFAALQKALKDNPAPTGLAGAKSTQTASKCPAKDQYWFVDTESLPAFPKDAQKYLDNGAGKGPGLNGVGSQNSGPAKVEEAQPGSGLGGPANDKNDRTGNSKNAGASTGVSFLMAASALTVSIGALFL</sequence>
<feature type="chain" id="PRO_5007354146" description="1,3-beta-glucanosyltransferase" evidence="9">
    <location>
        <begin position="19"/>
        <end position="444"/>
    </location>
</feature>
<dbReference type="EMBL" id="ADBL01001380">
    <property type="status" value="NOT_ANNOTATED_CDS"/>
    <property type="molecule type" value="Genomic_DNA"/>
</dbReference>
<dbReference type="STRING" id="644358.A0A0C4E0A8"/>
<reference evidence="11" key="1">
    <citation type="submission" date="2010-05" db="EMBL/GenBank/DDBJ databases">
        <title>The Genome Sequence of Magnaporthe poae strain ATCC 64411.</title>
        <authorList>
            <consortium name="The Broad Institute Genome Sequencing Platform"/>
            <consortium name="Broad Institute Genome Sequencing Center for Infectious Disease"/>
            <person name="Ma L.-J."/>
            <person name="Dead R."/>
            <person name="Young S."/>
            <person name="Zeng Q."/>
            <person name="Koehrsen M."/>
            <person name="Alvarado L."/>
            <person name="Berlin A."/>
            <person name="Chapman S.B."/>
            <person name="Chen Z."/>
            <person name="Freedman E."/>
            <person name="Gellesch M."/>
            <person name="Goldberg J."/>
            <person name="Griggs A."/>
            <person name="Gujja S."/>
            <person name="Heilman E.R."/>
            <person name="Heiman D."/>
            <person name="Hepburn T."/>
            <person name="Howarth C."/>
            <person name="Jen D."/>
            <person name="Larson L."/>
            <person name="Mehta T."/>
            <person name="Neiman D."/>
            <person name="Pearson M."/>
            <person name="Roberts A."/>
            <person name="Saif S."/>
            <person name="Shea T."/>
            <person name="Shenoy N."/>
            <person name="Sisk P."/>
            <person name="Stolte C."/>
            <person name="Sykes S."/>
            <person name="Walk T."/>
            <person name="White J."/>
            <person name="Yandava C."/>
            <person name="Haas B."/>
            <person name="Nusbaum C."/>
            <person name="Birren B."/>
        </authorList>
    </citation>
    <scope>NUCLEOTIDE SEQUENCE</scope>
    <source>
        <strain evidence="11">ATCC 64411</strain>
    </source>
</reference>
<feature type="signal peptide" evidence="9">
    <location>
        <begin position="1"/>
        <end position="18"/>
    </location>
</feature>
<dbReference type="Gene3D" id="3.20.20.80">
    <property type="entry name" value="Glycosidases"/>
    <property type="match status" value="1"/>
</dbReference>
<evidence type="ECO:0000313" key="12">
    <source>
        <dbReference type="EnsemblFungi" id="MAPG_05777T0"/>
    </source>
</evidence>
<keyword evidence="6 9" id="KW-0472">Membrane</keyword>
<evidence type="ECO:0000256" key="2">
    <source>
        <dbReference type="ARBA" id="ARBA00007528"/>
    </source>
</evidence>
<reference evidence="13" key="2">
    <citation type="submission" date="2010-05" db="EMBL/GenBank/DDBJ databases">
        <title>The genome sequence of Magnaporthe poae strain ATCC 64411.</title>
        <authorList>
            <person name="Ma L.-J."/>
            <person name="Dead R."/>
            <person name="Young S."/>
            <person name="Zeng Q."/>
            <person name="Koehrsen M."/>
            <person name="Alvarado L."/>
            <person name="Berlin A."/>
            <person name="Chapman S.B."/>
            <person name="Chen Z."/>
            <person name="Freedman E."/>
            <person name="Gellesch M."/>
            <person name="Goldberg J."/>
            <person name="Griggs A."/>
            <person name="Gujja S."/>
            <person name="Heilman E.R."/>
            <person name="Heiman D."/>
            <person name="Hepburn T."/>
            <person name="Howarth C."/>
            <person name="Jen D."/>
            <person name="Larson L."/>
            <person name="Mehta T."/>
            <person name="Neiman D."/>
            <person name="Pearson M."/>
            <person name="Roberts A."/>
            <person name="Saif S."/>
            <person name="Shea T."/>
            <person name="Shenoy N."/>
            <person name="Sisk P."/>
            <person name="Stolte C."/>
            <person name="Sykes S."/>
            <person name="Walk T."/>
            <person name="White J."/>
            <person name="Yandava C."/>
            <person name="Haas B."/>
            <person name="Nusbaum C."/>
            <person name="Birren B."/>
        </authorList>
    </citation>
    <scope>NUCLEOTIDE SEQUENCE [LARGE SCALE GENOMIC DNA]</scope>
    <source>
        <strain evidence="13">ATCC 64411 / 73-15</strain>
    </source>
</reference>
<dbReference type="OrthoDB" id="421038at2759"/>
<keyword evidence="5 9" id="KW-0732">Signal</keyword>
<keyword evidence="4 9" id="KW-0808">Transferase</keyword>
<comment type="similarity">
    <text evidence="2 9">Belongs to the glycosyl hydrolase 72 family.</text>
</comment>
<protein>
    <recommendedName>
        <fullName evidence="9">1,3-beta-glucanosyltransferase</fullName>
        <ecNumber evidence="9">2.4.1.-</ecNumber>
    </recommendedName>
</protein>
<dbReference type="EnsemblFungi" id="MAPG_05777T0">
    <property type="protein sequence ID" value="MAPG_05777T0"/>
    <property type="gene ID" value="MAPG_05777"/>
</dbReference>
<dbReference type="AlphaFoldDB" id="A0A0C4E0A8"/>
<evidence type="ECO:0000256" key="7">
    <source>
        <dbReference type="ARBA" id="ARBA00023180"/>
    </source>
</evidence>
<dbReference type="eggNOG" id="ENOG502QRZZ">
    <property type="taxonomic scope" value="Eukaryota"/>
</dbReference>
<evidence type="ECO:0000313" key="13">
    <source>
        <dbReference type="Proteomes" id="UP000011715"/>
    </source>
</evidence>
<evidence type="ECO:0000256" key="3">
    <source>
        <dbReference type="ARBA" id="ARBA00022622"/>
    </source>
</evidence>
<keyword evidence="13" id="KW-1185">Reference proteome</keyword>
<comment type="subcellular location">
    <subcellularLocation>
        <location evidence="1 9">Cell membrane</location>
        <topology evidence="1 9">Lipid-anchor</topology>
        <topology evidence="1 9">GPI-anchor</topology>
    </subcellularLocation>
</comment>
<dbReference type="GO" id="GO:0005886">
    <property type="term" value="C:plasma membrane"/>
    <property type="evidence" value="ECO:0007669"/>
    <property type="project" value="UniProtKB-SubCell"/>
</dbReference>
<keyword evidence="8 9" id="KW-0449">Lipoprotein</keyword>
<gene>
    <name evidence="11" type="ORF">MAPG_05777</name>
</gene>
<proteinExistence type="inferred from homology"/>
<evidence type="ECO:0000256" key="5">
    <source>
        <dbReference type="ARBA" id="ARBA00022729"/>
    </source>
</evidence>
<reference evidence="12" key="4">
    <citation type="journal article" date="2015" name="G3 (Bethesda)">
        <title>Genome sequences of three phytopathogenic species of the Magnaporthaceae family of fungi.</title>
        <authorList>
            <person name="Okagaki L.H."/>
            <person name="Nunes C.C."/>
            <person name="Sailsbery J."/>
            <person name="Clay B."/>
            <person name="Brown D."/>
            <person name="John T."/>
            <person name="Oh Y."/>
            <person name="Young N."/>
            <person name="Fitzgerald M."/>
            <person name="Haas B.J."/>
            <person name="Zeng Q."/>
            <person name="Young S."/>
            <person name="Adiconis X."/>
            <person name="Fan L."/>
            <person name="Levin J.Z."/>
            <person name="Mitchell T.K."/>
            <person name="Okubara P.A."/>
            <person name="Farman M.L."/>
            <person name="Kohn L.M."/>
            <person name="Birren B."/>
            <person name="Ma L.-J."/>
            <person name="Dean R.A."/>
        </authorList>
    </citation>
    <scope>NUCLEOTIDE SEQUENCE</scope>
    <source>
        <strain evidence="12">ATCC 64411 / 73-15</strain>
    </source>
</reference>
<organism evidence="12 13">
    <name type="scientific">Magnaporthiopsis poae (strain ATCC 64411 / 73-15)</name>
    <name type="common">Kentucky bluegrass fungus</name>
    <name type="synonym">Magnaporthe poae</name>
    <dbReference type="NCBI Taxonomy" id="644358"/>
    <lineage>
        <taxon>Eukaryota</taxon>
        <taxon>Fungi</taxon>
        <taxon>Dikarya</taxon>
        <taxon>Ascomycota</taxon>
        <taxon>Pezizomycotina</taxon>
        <taxon>Sordariomycetes</taxon>
        <taxon>Sordariomycetidae</taxon>
        <taxon>Magnaporthales</taxon>
        <taxon>Magnaporthaceae</taxon>
        <taxon>Magnaporthiopsis</taxon>
    </lineage>
</organism>
<dbReference type="VEuPathDB" id="FungiDB:MAPG_05777"/>
<reference evidence="11" key="3">
    <citation type="submission" date="2011-03" db="EMBL/GenBank/DDBJ databases">
        <title>Annotation of Magnaporthe poae ATCC 64411.</title>
        <authorList>
            <person name="Ma L.-J."/>
            <person name="Dead R."/>
            <person name="Young S.K."/>
            <person name="Zeng Q."/>
            <person name="Gargeya S."/>
            <person name="Fitzgerald M."/>
            <person name="Haas B."/>
            <person name="Abouelleil A."/>
            <person name="Alvarado L."/>
            <person name="Arachchi H.M."/>
            <person name="Berlin A."/>
            <person name="Brown A."/>
            <person name="Chapman S.B."/>
            <person name="Chen Z."/>
            <person name="Dunbar C."/>
            <person name="Freedman E."/>
            <person name="Gearin G."/>
            <person name="Gellesch M."/>
            <person name="Goldberg J."/>
            <person name="Griggs A."/>
            <person name="Gujja S."/>
            <person name="Heiman D."/>
            <person name="Howarth C."/>
            <person name="Larson L."/>
            <person name="Lui A."/>
            <person name="MacDonald P.J.P."/>
            <person name="Mehta T."/>
            <person name="Montmayeur A."/>
            <person name="Murphy C."/>
            <person name="Neiman D."/>
            <person name="Pearson M."/>
            <person name="Priest M."/>
            <person name="Roberts A."/>
            <person name="Saif S."/>
            <person name="Shea T."/>
            <person name="Shenoy N."/>
            <person name="Sisk P."/>
            <person name="Stolte C."/>
            <person name="Sykes S."/>
            <person name="Yandava C."/>
            <person name="Wortman J."/>
            <person name="Nusbaum C."/>
            <person name="Birren B."/>
        </authorList>
    </citation>
    <scope>NUCLEOTIDE SEQUENCE</scope>
    <source>
        <strain evidence="11">ATCC 64411</strain>
    </source>
</reference>
<evidence type="ECO:0000256" key="6">
    <source>
        <dbReference type="ARBA" id="ARBA00023136"/>
    </source>
</evidence>
<dbReference type="Proteomes" id="UP000011715">
    <property type="component" value="Unassembled WGS sequence"/>
</dbReference>
<dbReference type="SUPFAM" id="SSF51445">
    <property type="entry name" value="(Trans)glycosidases"/>
    <property type="match status" value="1"/>
</dbReference>
<dbReference type="GO" id="GO:0071970">
    <property type="term" value="P:fungal-type cell wall (1-&gt;3)-beta-D-glucan biosynthetic process"/>
    <property type="evidence" value="ECO:0007669"/>
    <property type="project" value="TreeGrafter"/>
</dbReference>
<dbReference type="GO" id="GO:0098552">
    <property type="term" value="C:side of membrane"/>
    <property type="evidence" value="ECO:0007669"/>
    <property type="project" value="UniProtKB-KW"/>
</dbReference>
<keyword evidence="7" id="KW-0325">Glycoprotein</keyword>
<dbReference type="Pfam" id="PF03198">
    <property type="entry name" value="Glyco_hydro_72"/>
    <property type="match status" value="1"/>
</dbReference>
<evidence type="ECO:0000256" key="8">
    <source>
        <dbReference type="ARBA" id="ARBA00023288"/>
    </source>
</evidence>
<dbReference type="EMBL" id="GL876969">
    <property type="protein sequence ID" value="KLU86767.1"/>
    <property type="molecule type" value="Genomic_DNA"/>
</dbReference>
<dbReference type="GO" id="GO:0031505">
    <property type="term" value="P:fungal-type cell wall organization"/>
    <property type="evidence" value="ECO:0007669"/>
    <property type="project" value="TreeGrafter"/>
</dbReference>
<dbReference type="PANTHER" id="PTHR31468">
    <property type="entry name" value="1,3-BETA-GLUCANOSYLTRANSFERASE GAS1"/>
    <property type="match status" value="1"/>
</dbReference>
<evidence type="ECO:0000256" key="10">
    <source>
        <dbReference type="SAM" id="MobiDB-lite"/>
    </source>
</evidence>